<gene>
    <name evidence="2" type="ORF">M378DRAFT_216516</name>
</gene>
<feature type="region of interest" description="Disordered" evidence="1">
    <location>
        <begin position="1"/>
        <end position="28"/>
    </location>
</feature>
<dbReference type="EMBL" id="KN818222">
    <property type="protein sequence ID" value="KIL71383.1"/>
    <property type="molecule type" value="Genomic_DNA"/>
</dbReference>
<evidence type="ECO:0000313" key="2">
    <source>
        <dbReference type="EMBL" id="KIL71383.1"/>
    </source>
</evidence>
<evidence type="ECO:0000313" key="3">
    <source>
        <dbReference type="Proteomes" id="UP000054549"/>
    </source>
</evidence>
<protein>
    <submittedName>
        <fullName evidence="2">Uncharacterized protein</fullName>
    </submittedName>
</protein>
<accession>A0A0C2XQA6</accession>
<reference evidence="2 3" key="1">
    <citation type="submission" date="2014-04" db="EMBL/GenBank/DDBJ databases">
        <title>Evolutionary Origins and Diversification of the Mycorrhizal Mutualists.</title>
        <authorList>
            <consortium name="DOE Joint Genome Institute"/>
            <consortium name="Mycorrhizal Genomics Consortium"/>
            <person name="Kohler A."/>
            <person name="Kuo A."/>
            <person name="Nagy L.G."/>
            <person name="Floudas D."/>
            <person name="Copeland A."/>
            <person name="Barry K.W."/>
            <person name="Cichocki N."/>
            <person name="Veneault-Fourrey C."/>
            <person name="LaButti K."/>
            <person name="Lindquist E.A."/>
            <person name="Lipzen A."/>
            <person name="Lundell T."/>
            <person name="Morin E."/>
            <person name="Murat C."/>
            <person name="Riley R."/>
            <person name="Ohm R."/>
            <person name="Sun H."/>
            <person name="Tunlid A."/>
            <person name="Henrissat B."/>
            <person name="Grigoriev I.V."/>
            <person name="Hibbett D.S."/>
            <person name="Martin F."/>
        </authorList>
    </citation>
    <scope>NUCLEOTIDE SEQUENCE [LARGE SCALE GENOMIC DNA]</scope>
    <source>
        <strain evidence="2 3">Koide BX008</strain>
    </source>
</reference>
<name>A0A0C2XQA6_AMAMK</name>
<evidence type="ECO:0000256" key="1">
    <source>
        <dbReference type="SAM" id="MobiDB-lite"/>
    </source>
</evidence>
<proteinExistence type="predicted"/>
<sequence length="64" mass="7147">MSLSDTTDHGRPDSRLPRVPPETKERGHPQLVAKLRTLHNKVCGLGNPGPFEAQGNTFIYHELE</sequence>
<dbReference type="InParanoid" id="A0A0C2XQA6"/>
<dbReference type="HOGENOM" id="CLU_2867167_0_0_1"/>
<organism evidence="2 3">
    <name type="scientific">Amanita muscaria (strain Koide BX008)</name>
    <dbReference type="NCBI Taxonomy" id="946122"/>
    <lineage>
        <taxon>Eukaryota</taxon>
        <taxon>Fungi</taxon>
        <taxon>Dikarya</taxon>
        <taxon>Basidiomycota</taxon>
        <taxon>Agaricomycotina</taxon>
        <taxon>Agaricomycetes</taxon>
        <taxon>Agaricomycetidae</taxon>
        <taxon>Agaricales</taxon>
        <taxon>Pluteineae</taxon>
        <taxon>Amanitaceae</taxon>
        <taxon>Amanita</taxon>
    </lineage>
</organism>
<dbReference type="AlphaFoldDB" id="A0A0C2XQA6"/>
<dbReference type="Proteomes" id="UP000054549">
    <property type="component" value="Unassembled WGS sequence"/>
</dbReference>
<keyword evidence="3" id="KW-1185">Reference proteome</keyword>